<evidence type="ECO:0000256" key="10">
    <source>
        <dbReference type="ARBA" id="ARBA00022777"/>
    </source>
</evidence>
<evidence type="ECO:0000259" key="21">
    <source>
        <dbReference type="Pfam" id="PF13807"/>
    </source>
</evidence>
<evidence type="ECO:0000256" key="15">
    <source>
        <dbReference type="ARBA" id="ARBA00051245"/>
    </source>
</evidence>
<evidence type="ECO:0000259" key="19">
    <source>
        <dbReference type="Pfam" id="PF02706"/>
    </source>
</evidence>
<keyword evidence="16" id="KW-0175">Coiled coil</keyword>
<dbReference type="Proteomes" id="UP000006377">
    <property type="component" value="Chromosome"/>
</dbReference>
<dbReference type="PANTHER" id="PTHR32309:SF13">
    <property type="entry name" value="FERRIC ENTEROBACTIN TRANSPORT PROTEIN FEPE"/>
    <property type="match status" value="1"/>
</dbReference>
<comment type="catalytic activity">
    <reaction evidence="15">
        <text>L-tyrosyl-[protein] + ATP = O-phospho-L-tyrosyl-[protein] + ADP + H(+)</text>
        <dbReference type="Rhea" id="RHEA:10596"/>
        <dbReference type="Rhea" id="RHEA-COMP:10136"/>
        <dbReference type="Rhea" id="RHEA-COMP:20101"/>
        <dbReference type="ChEBI" id="CHEBI:15378"/>
        <dbReference type="ChEBI" id="CHEBI:30616"/>
        <dbReference type="ChEBI" id="CHEBI:46858"/>
        <dbReference type="ChEBI" id="CHEBI:61978"/>
        <dbReference type="ChEBI" id="CHEBI:456216"/>
        <dbReference type="EC" id="2.7.10.2"/>
    </reaction>
</comment>
<reference evidence="22 23" key="1">
    <citation type="journal article" date="2011" name="Stand. Genomic Sci.">
        <title>Complete genome sequence of Parvibaculum lavamentivorans type strain (DS-1(T)).</title>
        <authorList>
            <person name="Schleheck D."/>
            <person name="Weiss M."/>
            <person name="Pitluck S."/>
            <person name="Bruce D."/>
            <person name="Land M.L."/>
            <person name="Han S."/>
            <person name="Saunders E."/>
            <person name="Tapia R."/>
            <person name="Detter C."/>
            <person name="Brettin T."/>
            <person name="Han J."/>
            <person name="Woyke T."/>
            <person name="Goodwin L."/>
            <person name="Pennacchio L."/>
            <person name="Nolan M."/>
            <person name="Cook A.M."/>
            <person name="Kjelleberg S."/>
            <person name="Thomas T."/>
        </authorList>
    </citation>
    <scope>NUCLEOTIDE SEQUENCE [LARGE SCALE GENOMIC DNA]</scope>
    <source>
        <strain evidence="23">DS-1 / DSM 13023 / NCIMB 13966</strain>
    </source>
</reference>
<feature type="transmembrane region" description="Helical" evidence="18">
    <location>
        <begin position="466"/>
        <end position="485"/>
    </location>
</feature>
<name>A7HUD8_PARL1</name>
<proteinExistence type="inferred from homology"/>
<dbReference type="AlphaFoldDB" id="A7HUD8"/>
<evidence type="ECO:0000256" key="16">
    <source>
        <dbReference type="SAM" id="Coils"/>
    </source>
</evidence>
<evidence type="ECO:0000256" key="5">
    <source>
        <dbReference type="ARBA" id="ARBA00022475"/>
    </source>
</evidence>
<feature type="transmembrane region" description="Helical" evidence="18">
    <location>
        <begin position="44"/>
        <end position="62"/>
    </location>
</feature>
<keyword evidence="12 18" id="KW-1133">Transmembrane helix</keyword>
<dbReference type="CDD" id="cd05387">
    <property type="entry name" value="BY-kinase"/>
    <property type="match status" value="1"/>
</dbReference>
<evidence type="ECO:0000256" key="8">
    <source>
        <dbReference type="ARBA" id="ARBA00022692"/>
    </source>
</evidence>
<accession>A7HUD8</accession>
<dbReference type="InterPro" id="IPR027417">
    <property type="entry name" value="P-loop_NTPase"/>
</dbReference>
<dbReference type="SUPFAM" id="SSF52540">
    <property type="entry name" value="P-loop containing nucleoside triphosphate hydrolases"/>
    <property type="match status" value="1"/>
</dbReference>
<evidence type="ECO:0000256" key="11">
    <source>
        <dbReference type="ARBA" id="ARBA00022840"/>
    </source>
</evidence>
<dbReference type="HOGENOM" id="CLU_009912_2_0_5"/>
<evidence type="ECO:0000256" key="12">
    <source>
        <dbReference type="ARBA" id="ARBA00022989"/>
    </source>
</evidence>
<gene>
    <name evidence="22" type="ordered locus">Plav_1906</name>
</gene>
<dbReference type="Pfam" id="PF13614">
    <property type="entry name" value="AAA_31"/>
    <property type="match status" value="1"/>
</dbReference>
<feature type="domain" description="Polysaccharide chain length determinant N-terminal" evidence="19">
    <location>
        <begin position="31"/>
        <end position="121"/>
    </location>
</feature>
<evidence type="ECO:0000256" key="4">
    <source>
        <dbReference type="ARBA" id="ARBA00011903"/>
    </source>
</evidence>
<dbReference type="EMBL" id="CP000774">
    <property type="protein sequence ID" value="ABS63521.1"/>
    <property type="molecule type" value="Genomic_DNA"/>
</dbReference>
<protein>
    <recommendedName>
        <fullName evidence="4">non-specific protein-tyrosine kinase</fullName>
        <ecNumber evidence="4">2.7.10.2</ecNumber>
    </recommendedName>
</protein>
<dbReference type="eggNOG" id="COG3206">
    <property type="taxonomic scope" value="Bacteria"/>
</dbReference>
<evidence type="ECO:0000256" key="14">
    <source>
        <dbReference type="ARBA" id="ARBA00023137"/>
    </source>
</evidence>
<keyword evidence="8 18" id="KW-0812">Transmembrane</keyword>
<sequence>MNAPVKGASARSAGGSPDGPSGALDDGILSLDISGVVRGLRKRLGMIAGITVVLTALVALAVSQMTPLYTGETVILLSNQQMQVVDIESVMSGRTSEAAAIDSEVQVLQSRNLIRRVVEDLNLVEDPELNWRLAEPSPWRWANPGYWMRLAMRAISPSAPEAEDAPEAEERPEEAVISAVLSRMTVLRRGATYVIELTFESESPEKAARIANAIADAYVVDQLEAKFDATKQANEWLSRRLDDLRVQVSEAERAVEIYRTQHGLEQASGLTVGEQQLSELNAQLILARAALVEARAKYSRARQIRSQGGSIESVADVLQSTTISGLRQKQAELAREKANLSAKYGPRHPAIINIEAQQADIGSQIGAEVGRIIESIANNVSVAETRVTALEESLRQIKGDAGTDNQALIQLRELEREAASSRTVYEAFLNRFKETSEQQGLQTPDTRIISAAIASSRPSYPNTKRFVGIGFVLALFIAIGIALLVEHFDNAIQSGSDIEQALDLPHLVSLPVVPSEKGADGKIMPPHDYLLAKPLSAFSESLRSLRSALQLSNVDNPPKLILFTSALPSEGKTTTSASFARAAAASGLKVVLIDCDLRHPSVHRTFGLARPQEGLVELLAERLEVSAVVVKDPKSDLDIIPIAAGTANPPDVLGSSQMKLLLQRLADSYDLVVLDSAPILPVSDSRVLSRLVDETVFVVRWATTPRDAAQTAVKELRRYEANIAGVVLAIVDTAKQARYGYGDGGYYGRYSKYYVN</sequence>
<dbReference type="InterPro" id="IPR032807">
    <property type="entry name" value="GNVR"/>
</dbReference>
<dbReference type="NCBIfam" id="TIGR01007">
    <property type="entry name" value="eps_fam"/>
    <property type="match status" value="1"/>
</dbReference>
<keyword evidence="14 22" id="KW-0829">Tyrosine-protein kinase</keyword>
<dbReference type="InterPro" id="IPR025669">
    <property type="entry name" value="AAA_dom"/>
</dbReference>
<comment type="similarity">
    <text evidence="2">Belongs to the CpsD/CapB family.</text>
</comment>
<evidence type="ECO:0000256" key="7">
    <source>
        <dbReference type="ARBA" id="ARBA00022679"/>
    </source>
</evidence>
<keyword evidence="5" id="KW-1003">Cell membrane</keyword>
<dbReference type="KEGG" id="pla:Plav_1906"/>
<dbReference type="Pfam" id="PF13807">
    <property type="entry name" value="GNVR"/>
    <property type="match status" value="1"/>
</dbReference>
<keyword evidence="9" id="KW-0547">Nucleotide-binding</keyword>
<evidence type="ECO:0000256" key="18">
    <source>
        <dbReference type="SAM" id="Phobius"/>
    </source>
</evidence>
<feature type="coiled-coil region" evidence="16">
    <location>
        <begin position="220"/>
        <end position="297"/>
    </location>
</feature>
<evidence type="ECO:0000256" key="13">
    <source>
        <dbReference type="ARBA" id="ARBA00023136"/>
    </source>
</evidence>
<keyword evidence="11" id="KW-0067">ATP-binding</keyword>
<dbReference type="GO" id="GO:0005886">
    <property type="term" value="C:plasma membrane"/>
    <property type="evidence" value="ECO:0007669"/>
    <property type="project" value="UniProtKB-SubCell"/>
</dbReference>
<dbReference type="GO" id="GO:0004715">
    <property type="term" value="F:non-membrane spanning protein tyrosine kinase activity"/>
    <property type="evidence" value="ECO:0007669"/>
    <property type="project" value="UniProtKB-EC"/>
</dbReference>
<keyword evidence="23" id="KW-1185">Reference proteome</keyword>
<keyword evidence="6" id="KW-0997">Cell inner membrane</keyword>
<evidence type="ECO:0000259" key="20">
    <source>
        <dbReference type="Pfam" id="PF13614"/>
    </source>
</evidence>
<feature type="region of interest" description="Disordered" evidence="17">
    <location>
        <begin position="1"/>
        <end position="21"/>
    </location>
</feature>
<dbReference type="Gene3D" id="3.40.50.300">
    <property type="entry name" value="P-loop containing nucleotide triphosphate hydrolases"/>
    <property type="match status" value="1"/>
</dbReference>
<evidence type="ECO:0000256" key="3">
    <source>
        <dbReference type="ARBA" id="ARBA00008883"/>
    </source>
</evidence>
<organism evidence="22 23">
    <name type="scientific">Parvibaculum lavamentivorans (strain DS-1 / DSM 13023 / NCIMB 13966)</name>
    <dbReference type="NCBI Taxonomy" id="402881"/>
    <lineage>
        <taxon>Bacteria</taxon>
        <taxon>Pseudomonadati</taxon>
        <taxon>Pseudomonadota</taxon>
        <taxon>Alphaproteobacteria</taxon>
        <taxon>Hyphomicrobiales</taxon>
        <taxon>Parvibaculaceae</taxon>
        <taxon>Parvibaculum</taxon>
    </lineage>
</organism>
<feature type="domain" description="Tyrosine-protein kinase G-rich" evidence="21">
    <location>
        <begin position="413"/>
        <end position="484"/>
    </location>
</feature>
<dbReference type="PANTHER" id="PTHR32309">
    <property type="entry name" value="TYROSINE-PROTEIN KINASE"/>
    <property type="match status" value="1"/>
</dbReference>
<comment type="subcellular location">
    <subcellularLocation>
        <location evidence="1">Cell inner membrane</location>
        <topology evidence="1">Multi-pass membrane protein</topology>
    </subcellularLocation>
</comment>
<evidence type="ECO:0000313" key="23">
    <source>
        <dbReference type="Proteomes" id="UP000006377"/>
    </source>
</evidence>
<evidence type="ECO:0000256" key="2">
    <source>
        <dbReference type="ARBA" id="ARBA00007316"/>
    </source>
</evidence>
<dbReference type="InterPro" id="IPR003856">
    <property type="entry name" value="LPS_length_determ_N"/>
</dbReference>
<dbReference type="OrthoDB" id="230260at2"/>
<evidence type="ECO:0000256" key="6">
    <source>
        <dbReference type="ARBA" id="ARBA00022519"/>
    </source>
</evidence>
<evidence type="ECO:0000256" key="1">
    <source>
        <dbReference type="ARBA" id="ARBA00004429"/>
    </source>
</evidence>
<keyword evidence="10 22" id="KW-0418">Kinase</keyword>
<dbReference type="eggNOG" id="COG0489">
    <property type="taxonomic scope" value="Bacteria"/>
</dbReference>
<comment type="similarity">
    <text evidence="3">Belongs to the etk/wzc family.</text>
</comment>
<keyword evidence="13 18" id="KW-0472">Membrane</keyword>
<dbReference type="RefSeq" id="WP_012110817.1">
    <property type="nucleotide sequence ID" value="NC_009719.1"/>
</dbReference>
<feature type="compositionally biased region" description="Low complexity" evidence="17">
    <location>
        <begin position="7"/>
        <end position="21"/>
    </location>
</feature>
<evidence type="ECO:0000256" key="17">
    <source>
        <dbReference type="SAM" id="MobiDB-lite"/>
    </source>
</evidence>
<dbReference type="InterPro" id="IPR050445">
    <property type="entry name" value="Bact_polysacc_biosynth/exp"/>
</dbReference>
<dbReference type="STRING" id="402881.Plav_1906"/>
<evidence type="ECO:0000313" key="22">
    <source>
        <dbReference type="EMBL" id="ABS63521.1"/>
    </source>
</evidence>
<dbReference type="Pfam" id="PF02706">
    <property type="entry name" value="Wzz"/>
    <property type="match status" value="1"/>
</dbReference>
<dbReference type="GO" id="GO:0005524">
    <property type="term" value="F:ATP binding"/>
    <property type="evidence" value="ECO:0007669"/>
    <property type="project" value="UniProtKB-KW"/>
</dbReference>
<feature type="domain" description="AAA" evidence="20">
    <location>
        <begin position="571"/>
        <end position="684"/>
    </location>
</feature>
<keyword evidence="7 22" id="KW-0808">Transferase</keyword>
<evidence type="ECO:0000256" key="9">
    <source>
        <dbReference type="ARBA" id="ARBA00022741"/>
    </source>
</evidence>
<dbReference type="InterPro" id="IPR005702">
    <property type="entry name" value="Wzc-like_C"/>
</dbReference>
<dbReference type="EC" id="2.7.10.2" evidence="4"/>